<sequence length="331" mass="38120">MIFSGTSTHCITFEVAELSVESKAAAKSIMQLTVGCWYLKPYSKIFLSVNIWSAQSHPGLNPACNLHHICHCEWSPVNDRICAISSKSSFSAFDPETSLDDRCLISVKGFSYFNWNRYNYLIGLSGENGTCIMDMRRFDERQFLDCTPSTSVQWVVDSDHLIFSASNTNELYLFDTRNGHRFKHLNIQLKSKVLCIRCSNDGLFVACLCQRELCIYRTHNMQLYSRIKLGPKTRDFDVVKFDLYSENGDLRLFLPHGKKIEIISLLGDEGYFVRDWETDSDCNFVIYNSDNNHIFALGSEISQWIPKTDYPCNEMTKYSFLELDSWSDNDT</sequence>
<name>A0A0N4UJI9_DRAME</name>
<protein>
    <submittedName>
        <fullName evidence="4">WD_REPEATS_REGION domain-containing protein</fullName>
    </submittedName>
</protein>
<organism evidence="2 4">
    <name type="scientific">Dracunculus medinensis</name>
    <name type="common">Guinea worm</name>
    <dbReference type="NCBI Taxonomy" id="318479"/>
    <lineage>
        <taxon>Eukaryota</taxon>
        <taxon>Metazoa</taxon>
        <taxon>Ecdysozoa</taxon>
        <taxon>Nematoda</taxon>
        <taxon>Chromadorea</taxon>
        <taxon>Rhabditida</taxon>
        <taxon>Spirurina</taxon>
        <taxon>Dracunculoidea</taxon>
        <taxon>Dracunculidae</taxon>
        <taxon>Dracunculus</taxon>
    </lineage>
</organism>
<dbReference type="WBParaSite" id="DME_0000782801-mRNA-1">
    <property type="protein sequence ID" value="DME_0000782801-mRNA-1"/>
    <property type="gene ID" value="DME_0000782801"/>
</dbReference>
<evidence type="ECO:0000313" key="4">
    <source>
        <dbReference type="WBParaSite" id="DME_0000782801-mRNA-1"/>
    </source>
</evidence>
<dbReference type="AlphaFoldDB" id="A0A0N4UJI9"/>
<reference evidence="4" key="1">
    <citation type="submission" date="2017-02" db="UniProtKB">
        <authorList>
            <consortium name="WormBaseParasite"/>
        </authorList>
    </citation>
    <scope>IDENTIFICATION</scope>
</reference>
<gene>
    <name evidence="1" type="ORF">DME_LOCUS10198</name>
</gene>
<accession>A0A0N4UJI9</accession>
<dbReference type="InterPro" id="IPR015943">
    <property type="entry name" value="WD40/YVTN_repeat-like_dom_sf"/>
</dbReference>
<evidence type="ECO:0000313" key="3">
    <source>
        <dbReference type="Proteomes" id="UP000274756"/>
    </source>
</evidence>
<proteinExistence type="predicted"/>
<keyword evidence="3" id="KW-1185">Reference proteome</keyword>
<evidence type="ECO:0000313" key="2">
    <source>
        <dbReference type="Proteomes" id="UP000038040"/>
    </source>
</evidence>
<dbReference type="Gene3D" id="2.130.10.10">
    <property type="entry name" value="YVTN repeat-like/Quinoprotein amine dehydrogenase"/>
    <property type="match status" value="1"/>
</dbReference>
<reference evidence="1 3" key="2">
    <citation type="submission" date="2018-11" db="EMBL/GenBank/DDBJ databases">
        <authorList>
            <consortium name="Pathogen Informatics"/>
        </authorList>
    </citation>
    <scope>NUCLEOTIDE SEQUENCE [LARGE SCALE GENOMIC DNA]</scope>
</reference>
<dbReference type="Proteomes" id="UP000274756">
    <property type="component" value="Unassembled WGS sequence"/>
</dbReference>
<evidence type="ECO:0000313" key="1">
    <source>
        <dbReference type="EMBL" id="VDN60225.1"/>
    </source>
</evidence>
<dbReference type="EMBL" id="UYYG01001206">
    <property type="protein sequence ID" value="VDN60225.1"/>
    <property type="molecule type" value="Genomic_DNA"/>
</dbReference>
<dbReference type="SUPFAM" id="SSF69322">
    <property type="entry name" value="Tricorn protease domain 2"/>
    <property type="match status" value="1"/>
</dbReference>
<dbReference type="Proteomes" id="UP000038040">
    <property type="component" value="Unplaced"/>
</dbReference>